<dbReference type="HOGENOM" id="CLU_1852837_0_0_6"/>
<organism evidence="1 2">
    <name type="scientific">Methylotuvimicrobium alcaliphilum (strain DSM 19304 / NCIMB 14124 / VKM B-2133 / 20Z)</name>
    <name type="common">Methylomicrobium alcaliphilum</name>
    <dbReference type="NCBI Taxonomy" id="1091494"/>
    <lineage>
        <taxon>Bacteria</taxon>
        <taxon>Pseudomonadati</taxon>
        <taxon>Pseudomonadota</taxon>
        <taxon>Gammaproteobacteria</taxon>
        <taxon>Methylococcales</taxon>
        <taxon>Methylococcaceae</taxon>
        <taxon>Methylotuvimicrobium</taxon>
    </lineage>
</organism>
<proteinExistence type="predicted"/>
<evidence type="ECO:0000313" key="1">
    <source>
        <dbReference type="EMBL" id="CCE24158.1"/>
    </source>
</evidence>
<dbReference type="KEGG" id="mah:MEALZ_2478"/>
<sequence length="138" mass="16011">MMTTRKNSTKIVLTESSLLVPQVKSTRLTLLAKQESKTQCFEKSRDLTDENATIELAEEISVLLKNAVLTINRRIDEIKKHYSPGKQNMLFTIRYGDLEKLKQRRLKEIFELLDIEKPAKFNLIAELNYFGVKVSYTD</sequence>
<reference evidence="2" key="1">
    <citation type="journal article" date="2012" name="J. Bacteriol.">
        <title>Genome sequence of the haloalkaliphilic methanotrophic bacterium Methylomicrobium alcaliphilum 20Z.</title>
        <authorList>
            <person name="Vuilleumier S."/>
            <person name="Khmelenina V.N."/>
            <person name="Bringel F."/>
            <person name="Reshetnikov A.S."/>
            <person name="Lajus A."/>
            <person name="Mangenot S."/>
            <person name="Rouy Z."/>
            <person name="Op den Camp H.J."/>
            <person name="Jetten M.S."/>
            <person name="Dispirito A.A."/>
            <person name="Dunfield P."/>
            <person name="Klotz M.G."/>
            <person name="Semrau J.D."/>
            <person name="Stein L.Y."/>
            <person name="Barbe V."/>
            <person name="Medigue C."/>
            <person name="Trotsenko Y.A."/>
            <person name="Kalyuzhnaya M.G."/>
        </authorList>
    </citation>
    <scope>NUCLEOTIDE SEQUENCE [LARGE SCALE GENOMIC DNA]</scope>
    <source>
        <strain evidence="2">DSM 19304 / NCIMB 14124 / VKM B-2133 / 20Z</strain>
    </source>
</reference>
<name>G4SWE5_META2</name>
<dbReference type="EMBL" id="FO082060">
    <property type="protein sequence ID" value="CCE24158.1"/>
    <property type="molecule type" value="Genomic_DNA"/>
</dbReference>
<protein>
    <submittedName>
        <fullName evidence="1">Uncharacterized protein</fullName>
    </submittedName>
</protein>
<keyword evidence="2" id="KW-1185">Reference proteome</keyword>
<gene>
    <name evidence="1" type="ordered locus">MEALZ_2478</name>
</gene>
<dbReference type="PATRIC" id="fig|271065.3.peg.2550"/>
<dbReference type="STRING" id="1091494.MEALZ_2478"/>
<dbReference type="RefSeq" id="WP_014148934.1">
    <property type="nucleotide sequence ID" value="NC_016112.1"/>
</dbReference>
<accession>G4SWE5</accession>
<dbReference type="AlphaFoldDB" id="G4SWE5"/>
<dbReference type="Proteomes" id="UP000008315">
    <property type="component" value="Chromosome"/>
</dbReference>
<evidence type="ECO:0000313" key="2">
    <source>
        <dbReference type="Proteomes" id="UP000008315"/>
    </source>
</evidence>